<sequence>MEENEEKETNVKATIDAVTGLVKAVPVYQDAVQPAAKQIGKSLETVSKTVNIALAPIKALVWGYEKIEDFISTRVSEKLKNVPEENITTPPPQVAGPAIEALRFSGHDVNLRELYANLLATAMDKETIHQAHPGFVETLKNLTSDEALLLQAFTTQSSHPLIDIRGKLTDGKGYANLYSNYGHFHKKVALDRSDLVPAYIDNLCRLGILEIPALTSMTAPNTYEALTTDPELDQIKDEITSKLKRTVDFQKKLVRLTEFGRQFVQNVVIEKK</sequence>
<comment type="caution">
    <text evidence="1">The sequence shown here is derived from an EMBL/GenBank/DDBJ whole genome shotgun (WGS) entry which is preliminary data.</text>
</comment>
<evidence type="ECO:0000313" key="1">
    <source>
        <dbReference type="EMBL" id="RKF03055.1"/>
    </source>
</evidence>
<name>A0A420DZ18_9FLAO</name>
<keyword evidence="2" id="KW-1185">Reference proteome</keyword>
<protein>
    <submittedName>
        <fullName evidence="1">Uncharacterized protein DUF4393</fullName>
    </submittedName>
</protein>
<dbReference type="AlphaFoldDB" id="A0A420DZ18"/>
<evidence type="ECO:0000313" key="2">
    <source>
        <dbReference type="Proteomes" id="UP000285780"/>
    </source>
</evidence>
<dbReference type="RefSeq" id="WP_120187479.1">
    <property type="nucleotide sequence ID" value="NZ_RAQM01000011.1"/>
</dbReference>
<proteinExistence type="predicted"/>
<dbReference type="Pfam" id="PF14337">
    <property type="entry name" value="Abi_alpha"/>
    <property type="match status" value="1"/>
</dbReference>
<dbReference type="Gene3D" id="3.30.110.190">
    <property type="match status" value="1"/>
</dbReference>
<dbReference type="EMBL" id="RAQM01000011">
    <property type="protein sequence ID" value="RKF03055.1"/>
    <property type="molecule type" value="Genomic_DNA"/>
</dbReference>
<gene>
    <name evidence="1" type="ORF">C8N26_2429</name>
</gene>
<dbReference type="Proteomes" id="UP000285780">
    <property type="component" value="Unassembled WGS sequence"/>
</dbReference>
<organism evidence="1 2">
    <name type="scientific">Tenacibaculum lutimaris</name>
    <dbReference type="NCBI Taxonomy" id="285258"/>
    <lineage>
        <taxon>Bacteria</taxon>
        <taxon>Pseudomonadati</taxon>
        <taxon>Bacteroidota</taxon>
        <taxon>Flavobacteriia</taxon>
        <taxon>Flavobacteriales</taxon>
        <taxon>Flavobacteriaceae</taxon>
        <taxon>Tenacibaculum</taxon>
    </lineage>
</organism>
<dbReference type="InterPro" id="IPR025506">
    <property type="entry name" value="Abi_alpha"/>
</dbReference>
<accession>A0A420DZ18</accession>
<reference evidence="1 2" key="1">
    <citation type="submission" date="2018-09" db="EMBL/GenBank/DDBJ databases">
        <title>Genomic Encyclopedia of Archaeal and Bacterial Type Strains, Phase II (KMG-II): from individual species to whole genera.</title>
        <authorList>
            <person name="Goeker M."/>
        </authorList>
    </citation>
    <scope>NUCLEOTIDE SEQUENCE [LARGE SCALE GENOMIC DNA]</scope>
    <source>
        <strain evidence="1 2">DSM 16505</strain>
    </source>
</reference>